<reference evidence="1" key="2">
    <citation type="submission" date="2017-06" db="EMBL/GenBank/DDBJ databases">
        <title>WGS assembly of Brachypodium distachyon.</title>
        <authorList>
            <consortium name="The International Brachypodium Initiative"/>
            <person name="Lucas S."/>
            <person name="Harmon-Smith M."/>
            <person name="Lail K."/>
            <person name="Tice H."/>
            <person name="Grimwood J."/>
            <person name="Bruce D."/>
            <person name="Barry K."/>
            <person name="Shu S."/>
            <person name="Lindquist E."/>
            <person name="Wang M."/>
            <person name="Pitluck S."/>
            <person name="Vogel J.P."/>
            <person name="Garvin D.F."/>
            <person name="Mockler T.C."/>
            <person name="Schmutz J."/>
            <person name="Rokhsar D."/>
            <person name="Bevan M.W."/>
        </authorList>
    </citation>
    <scope>NUCLEOTIDE SEQUENCE</scope>
    <source>
        <strain evidence="1">Bd21</strain>
    </source>
</reference>
<reference evidence="1 2" key="1">
    <citation type="journal article" date="2010" name="Nature">
        <title>Genome sequencing and analysis of the model grass Brachypodium distachyon.</title>
        <authorList>
            <consortium name="International Brachypodium Initiative"/>
        </authorList>
    </citation>
    <scope>NUCLEOTIDE SEQUENCE [LARGE SCALE GENOMIC DNA]</scope>
    <source>
        <strain evidence="1 2">Bd21</strain>
    </source>
</reference>
<sequence>VLLLSLLTRSCWPASSPLCKTIAFVAFVQTKSRRLRQERAILLQYRLQTEREGGAQHPSEEKTQRHINTSTIQLLELAVQLEELCTYLISSLCSELRSGHSLAGAEANAPAALYRLLKQLEGYKEDYIGPLFLVYMEDVHDTSAGLGAAVQA</sequence>
<organism evidence="1">
    <name type="scientific">Brachypodium distachyon</name>
    <name type="common">Purple false brome</name>
    <name type="synonym">Trachynia distachya</name>
    <dbReference type="NCBI Taxonomy" id="15368"/>
    <lineage>
        <taxon>Eukaryota</taxon>
        <taxon>Viridiplantae</taxon>
        <taxon>Streptophyta</taxon>
        <taxon>Embryophyta</taxon>
        <taxon>Tracheophyta</taxon>
        <taxon>Spermatophyta</taxon>
        <taxon>Magnoliopsida</taxon>
        <taxon>Liliopsida</taxon>
        <taxon>Poales</taxon>
        <taxon>Poaceae</taxon>
        <taxon>BOP clade</taxon>
        <taxon>Pooideae</taxon>
        <taxon>Stipodae</taxon>
        <taxon>Brachypodieae</taxon>
        <taxon>Brachypodium</taxon>
    </lineage>
</organism>
<proteinExistence type="predicted"/>
<evidence type="ECO:0000313" key="2">
    <source>
        <dbReference type="EnsemblPlants" id="KQK11893"/>
    </source>
</evidence>
<dbReference type="Proteomes" id="UP000008810">
    <property type="component" value="Chromosome 1"/>
</dbReference>
<dbReference type="EnsemblPlants" id="KQK11893">
    <property type="protein sequence ID" value="KQK11893"/>
    <property type="gene ID" value="BRADI_1g00364v3"/>
</dbReference>
<reference evidence="2" key="3">
    <citation type="submission" date="2018-08" db="UniProtKB">
        <authorList>
            <consortium name="EnsemblPlants"/>
        </authorList>
    </citation>
    <scope>IDENTIFICATION</scope>
    <source>
        <strain evidence="2">cv. Bd21</strain>
    </source>
</reference>
<gene>
    <name evidence="1" type="ORF">BRADI_1g00364v3</name>
</gene>
<dbReference type="InParanoid" id="A0A0Q3GN59"/>
<evidence type="ECO:0000313" key="1">
    <source>
        <dbReference type="EMBL" id="KQK11893.1"/>
    </source>
</evidence>
<feature type="non-terminal residue" evidence="1">
    <location>
        <position position="1"/>
    </location>
</feature>
<dbReference type="Gramene" id="KQK11893">
    <property type="protein sequence ID" value="KQK11893"/>
    <property type="gene ID" value="BRADI_1g00364v3"/>
</dbReference>
<evidence type="ECO:0000313" key="3">
    <source>
        <dbReference type="Proteomes" id="UP000008810"/>
    </source>
</evidence>
<keyword evidence="3" id="KW-1185">Reference proteome</keyword>
<accession>A0A0Q3GN59</accession>
<dbReference type="EMBL" id="CM000880">
    <property type="protein sequence ID" value="KQK11893.1"/>
    <property type="molecule type" value="Genomic_DNA"/>
</dbReference>
<protein>
    <submittedName>
        <fullName evidence="1 2">Uncharacterized protein</fullName>
    </submittedName>
</protein>
<name>A0A0Q3GN59_BRADI</name>
<dbReference type="AlphaFoldDB" id="A0A0Q3GN59"/>